<sequence length="1266" mass="145029">MDSSQSAEHFSQLIIMFVGGPNTRKDYHIEEGEELFFQLKGDMCLKVIENGKHKDVHIKEGEMFLLPARIPHSPQRQANTVGLVVERRRLLTETDCLRYYVDNTTDVLFERWFYCQDLGTQLVPIIKEFMASKQCKTGKPDPNEVFREPPFQFNTMNVMSPFSFKDWLDKQRPALASGGPIDMFGAQFETEEGSSRITMNQQEFTLSAGDSLLIPEQSQNFKNIRTNRGKSRGQTAVAAEMDSVIGTTKSMNDTFLHCQSTENIGALFQSIVMIIELIVGLPANVLALWIFSFRMKFWKPHTLFLFNLVLADFLLLISVPFRIDSYIRGYYWVFGEVWCRINLFMLSVNRSASIAFMTAVALDRYFKVVHPRHCISHMTSTQAGWFAGLMWIAVIALRTPLLTTNLLYQDGNVSLCRSFNSYEVIPLAIKVHYVAFTAEFFLPWFLLLFCLVRITCYLHERGMTKQKKVQRAIRAVQVIILVFSFCFMPSILTGLGGVYIKYFHPGDCIYYNMFTRVFMVCIGFTYLNSALDPVIYSYSSTIFRDALKSLISHFSLVKKNSTENIGALFLSIVMIIELIVGLPANVLALWIFSFRMKFWKPHTLFLFNLVLADFLLLISVPFRIDSYIRGYYWVFGEVWCRINLFMLSVNRSASIAFMTAVALDRYFKVVHPRHCISHMTSTQAGWFAGLMWIAVIALRTPLLTTNLLYQDGNVSLCRSFNSYEVIPLAIKVHYVAFTAEFFLPWFLLLFCLVRITCYLHERGMTKQKKVQRAIRAVQVIILVFSFCFMPSILTGLGGVYIKYFHPGDCIYYNMFTRVFMVCIGFTYLNSALDPVIYSYSSTIFRDALKSLISHFSLVKKNVSYTSTENEISRTYELTVEKVESTENIGALFLSIVMIIELIVGLPANVLALWIFSFRMKFWKPHTLFLFNLVLADFLLLISVPFRIDSYIRGYYWVFGEVWCRINLFMLSVNRSASIAFMTAVALDRYFKVVHPRHCISHMTSTQAGWFAGLMWIAVIALRTPLLTTNLLYQDGNVSLCRSFNSYEVIPLAIKVHYVAFTAEFFLPWFLLLFCLVRITCYLHERGMTKQKKVQRAIRAVQVIILVFSFCFMPSILTGLGGVYIKYFHPGDCIYYNMFTRVFMVCIGFTYLNSALDPVIYSYSSTIFRDALKSLISHFSLVKKNALPGPHPGARPGVGARRRAPGGRVFAHGTRPGSARNGDDMGPPSSRLTTRRKVHEGRRCNVVWVAVVAGGLDDPIPGPKLWQ</sequence>
<dbReference type="EMBL" id="CM041544">
    <property type="protein sequence ID" value="KAI3362590.1"/>
    <property type="molecule type" value="Genomic_DNA"/>
</dbReference>
<gene>
    <name evidence="1" type="ORF">L3Q82_001678</name>
</gene>
<reference evidence="1" key="1">
    <citation type="submission" date="2022-04" db="EMBL/GenBank/DDBJ databases">
        <title>Jade perch genome.</title>
        <authorList>
            <person name="Chao B."/>
        </authorList>
    </citation>
    <scope>NUCLEOTIDE SEQUENCE</scope>
    <source>
        <strain evidence="1">CB-2022</strain>
    </source>
</reference>
<evidence type="ECO:0000313" key="2">
    <source>
        <dbReference type="Proteomes" id="UP000831701"/>
    </source>
</evidence>
<comment type="caution">
    <text evidence="1">The sequence shown here is derived from an EMBL/GenBank/DDBJ whole genome shotgun (WGS) entry which is preliminary data.</text>
</comment>
<accession>A0ACB8W4K4</accession>
<proteinExistence type="predicted"/>
<evidence type="ECO:0000313" key="1">
    <source>
        <dbReference type="EMBL" id="KAI3362590.1"/>
    </source>
</evidence>
<protein>
    <submittedName>
        <fullName evidence="1">Uncharacterized protein</fullName>
    </submittedName>
</protein>
<name>A0ACB8W4K4_9TELE</name>
<keyword evidence="2" id="KW-1185">Reference proteome</keyword>
<dbReference type="Proteomes" id="UP000831701">
    <property type="component" value="Chromosome 14"/>
</dbReference>
<organism evidence="1 2">
    <name type="scientific">Scortum barcoo</name>
    <name type="common">barcoo grunter</name>
    <dbReference type="NCBI Taxonomy" id="214431"/>
    <lineage>
        <taxon>Eukaryota</taxon>
        <taxon>Metazoa</taxon>
        <taxon>Chordata</taxon>
        <taxon>Craniata</taxon>
        <taxon>Vertebrata</taxon>
        <taxon>Euteleostomi</taxon>
        <taxon>Actinopterygii</taxon>
        <taxon>Neopterygii</taxon>
        <taxon>Teleostei</taxon>
        <taxon>Neoteleostei</taxon>
        <taxon>Acanthomorphata</taxon>
        <taxon>Eupercaria</taxon>
        <taxon>Centrarchiformes</taxon>
        <taxon>Terapontoidei</taxon>
        <taxon>Terapontidae</taxon>
        <taxon>Scortum</taxon>
    </lineage>
</organism>